<sequence>MKRLLLLLLLFVISFSQVRASHLEGGEITWECIKSGPTAGMYIFKMKVYRDCNGVTVNAAAQTIQVHNHPSITSIVVDFIGQFDMSPTCDPINSGNQQMDCINPQ</sequence>
<dbReference type="EMBL" id="UINC01217180">
    <property type="protein sequence ID" value="SVE43666.1"/>
    <property type="molecule type" value="Genomic_DNA"/>
</dbReference>
<protein>
    <submittedName>
        <fullName evidence="1">Uncharacterized protein</fullName>
    </submittedName>
</protein>
<evidence type="ECO:0000313" key="1">
    <source>
        <dbReference type="EMBL" id="SVE43666.1"/>
    </source>
</evidence>
<name>A0A383DGP3_9ZZZZ</name>
<accession>A0A383DGP3</accession>
<gene>
    <name evidence="1" type="ORF">METZ01_LOCUS496520</name>
</gene>
<feature type="non-terminal residue" evidence="1">
    <location>
        <position position="105"/>
    </location>
</feature>
<reference evidence="1" key="1">
    <citation type="submission" date="2018-05" db="EMBL/GenBank/DDBJ databases">
        <authorList>
            <person name="Lanie J.A."/>
            <person name="Ng W.-L."/>
            <person name="Kazmierczak K.M."/>
            <person name="Andrzejewski T.M."/>
            <person name="Davidsen T.M."/>
            <person name="Wayne K.J."/>
            <person name="Tettelin H."/>
            <person name="Glass J.I."/>
            <person name="Rusch D."/>
            <person name="Podicherti R."/>
            <person name="Tsui H.-C.T."/>
            <person name="Winkler M.E."/>
        </authorList>
    </citation>
    <scope>NUCLEOTIDE SEQUENCE</scope>
</reference>
<organism evidence="1">
    <name type="scientific">marine metagenome</name>
    <dbReference type="NCBI Taxonomy" id="408172"/>
    <lineage>
        <taxon>unclassified sequences</taxon>
        <taxon>metagenomes</taxon>
        <taxon>ecological metagenomes</taxon>
    </lineage>
</organism>
<proteinExistence type="predicted"/>
<dbReference type="AlphaFoldDB" id="A0A383DGP3"/>